<name>A0A7T1WRA6_9ACTN</name>
<dbReference type="PANTHER" id="PTHR42834:SF1">
    <property type="entry name" value="ENDONUCLEASE_EXONUCLEASE_PHOSPHATASE FAMILY PROTEIN (AFU_ORTHOLOGUE AFUA_3G09210)"/>
    <property type="match status" value="1"/>
</dbReference>
<dbReference type="Gene3D" id="3.60.10.10">
    <property type="entry name" value="Endonuclease/exonuclease/phosphatase"/>
    <property type="match status" value="1"/>
</dbReference>
<feature type="domain" description="Endonuclease/exonuclease/phosphatase" evidence="1">
    <location>
        <begin position="52"/>
        <end position="307"/>
    </location>
</feature>
<dbReference type="SUPFAM" id="SSF56219">
    <property type="entry name" value="DNase I-like"/>
    <property type="match status" value="1"/>
</dbReference>
<dbReference type="Proteomes" id="UP000595046">
    <property type="component" value="Chromosome"/>
</dbReference>
<proteinExistence type="predicted"/>
<keyword evidence="2" id="KW-0540">Nuclease</keyword>
<evidence type="ECO:0000313" key="2">
    <source>
        <dbReference type="EMBL" id="QPP05892.1"/>
    </source>
</evidence>
<protein>
    <submittedName>
        <fullName evidence="2">Endonuclease/exonuclease/phosphatase</fullName>
    </submittedName>
</protein>
<keyword evidence="3" id="KW-1185">Reference proteome</keyword>
<dbReference type="Pfam" id="PF03372">
    <property type="entry name" value="Exo_endo_phos"/>
    <property type="match status" value="1"/>
</dbReference>
<keyword evidence="2" id="KW-0255">Endonuclease</keyword>
<organism evidence="2 3">
    <name type="scientific">Streptomyces bathyalis</name>
    <dbReference type="NCBI Taxonomy" id="2710756"/>
    <lineage>
        <taxon>Bacteria</taxon>
        <taxon>Bacillati</taxon>
        <taxon>Actinomycetota</taxon>
        <taxon>Actinomycetes</taxon>
        <taxon>Kitasatosporales</taxon>
        <taxon>Streptomycetaceae</taxon>
        <taxon>Streptomyces</taxon>
    </lineage>
</organism>
<keyword evidence="2" id="KW-0269">Exonuclease</keyword>
<gene>
    <name evidence="2" type="ORF">G4Z16_05190</name>
</gene>
<dbReference type="AlphaFoldDB" id="A0A7T1WRA6"/>
<dbReference type="RefSeq" id="WP_197349413.1">
    <property type="nucleotide sequence ID" value="NZ_CP048882.1"/>
</dbReference>
<dbReference type="GO" id="GO:0004519">
    <property type="term" value="F:endonuclease activity"/>
    <property type="evidence" value="ECO:0007669"/>
    <property type="project" value="UniProtKB-KW"/>
</dbReference>
<dbReference type="GO" id="GO:0004527">
    <property type="term" value="F:exonuclease activity"/>
    <property type="evidence" value="ECO:0007669"/>
    <property type="project" value="UniProtKB-KW"/>
</dbReference>
<keyword evidence="2" id="KW-0378">Hydrolase</keyword>
<reference evidence="3" key="1">
    <citation type="submission" date="2020-02" db="EMBL/GenBank/DDBJ databases">
        <title>Streptomyces sp. ASO4wet.</title>
        <authorList>
            <person name="Risdian C."/>
            <person name="Landwehr W."/>
            <person name="Schupp P."/>
            <person name="Wink J."/>
        </authorList>
    </citation>
    <scope>NUCLEOTIDE SEQUENCE [LARGE SCALE GENOMIC DNA]</scope>
    <source>
        <strain evidence="3">ASO4wet</strain>
    </source>
</reference>
<evidence type="ECO:0000259" key="1">
    <source>
        <dbReference type="Pfam" id="PF03372"/>
    </source>
</evidence>
<dbReference type="InterPro" id="IPR005135">
    <property type="entry name" value="Endo/exonuclease/phosphatase"/>
</dbReference>
<dbReference type="PANTHER" id="PTHR42834">
    <property type="entry name" value="ENDONUCLEASE/EXONUCLEASE/PHOSPHATASE FAMILY PROTEIN (AFU_ORTHOLOGUE AFUA_3G09210)"/>
    <property type="match status" value="1"/>
</dbReference>
<evidence type="ECO:0000313" key="3">
    <source>
        <dbReference type="Proteomes" id="UP000595046"/>
    </source>
</evidence>
<sequence>MTTLRLATFNVENLFARWRFRDNVDPASANTKGWIVDQTRFDELGMDDKAITGAAVREIKADVLCLQEVENVDTLKKFRGQALGGRSQYPYIAGVDGNDPRLIDVAVLSKLPITRIRSHQHLMDPSSPTASLFSRDCLEVDIEVEVSETRKSTVTVFVNHFKSMIGGRNQTRGKRERQATKVMEIVEDRFGHQAPGDHPFVVCGDLNDYIEPNGDGSSGIDQLVTWDQLENVVGRLPQDEQWTHFWAGGNEYRQLDYLLPSRSLAGAAPAPDVVPEIFRNGTALRATRYKGPRFPGIGLDKPKASDHCPVIFELSID</sequence>
<dbReference type="EMBL" id="CP048882">
    <property type="protein sequence ID" value="QPP05892.1"/>
    <property type="molecule type" value="Genomic_DNA"/>
</dbReference>
<accession>A0A7T1WRA6</accession>
<dbReference type="InterPro" id="IPR036691">
    <property type="entry name" value="Endo/exonu/phosph_ase_sf"/>
</dbReference>
<dbReference type="KEGG" id="sbat:G4Z16_05190"/>